<proteinExistence type="predicted"/>
<dbReference type="EMBL" id="FOIQ01000003">
    <property type="protein sequence ID" value="SEW08893.1"/>
    <property type="molecule type" value="Genomic_DNA"/>
</dbReference>
<dbReference type="RefSeq" id="WP_091902072.1">
    <property type="nucleotide sequence ID" value="NZ_FOIQ01000003.1"/>
</dbReference>
<accession>A0A1I0P3Z1</accession>
<reference evidence="1 2" key="1">
    <citation type="submission" date="2016-10" db="EMBL/GenBank/DDBJ databases">
        <authorList>
            <person name="de Groot N.N."/>
        </authorList>
    </citation>
    <scope>NUCLEOTIDE SEQUENCE [LARGE SCALE GENOMIC DNA]</scope>
    <source>
        <strain evidence="1 2">TC2-24</strain>
    </source>
</reference>
<dbReference type="Proteomes" id="UP000199373">
    <property type="component" value="Unassembled WGS sequence"/>
</dbReference>
<sequence>MKYLKFNYNLGPIPEYSFFVKLLIKLIRIIIPEENPDFRQSYHLVETWYIEYDETCENDGVCREVGRDTYGRVIVKDPDDRNYGYWTDVYGGINDYIEHMHAEYISKEEFEAVWNEELVRVDKKSYR</sequence>
<name>A0A1I0P3Z1_9BACT</name>
<gene>
    <name evidence="1" type="ORF">SAMN04487850_1571</name>
</gene>
<organism evidence="1 2">
    <name type="scientific">Prevotella aff. ruminicola Tc2-24</name>
    <dbReference type="NCBI Taxonomy" id="81582"/>
    <lineage>
        <taxon>Bacteria</taxon>
        <taxon>Pseudomonadati</taxon>
        <taxon>Bacteroidota</taxon>
        <taxon>Bacteroidia</taxon>
        <taxon>Bacteroidales</taxon>
        <taxon>Prevotellaceae</taxon>
        <taxon>Prevotella</taxon>
    </lineage>
</organism>
<dbReference type="AlphaFoldDB" id="A0A1I0P3Z1"/>
<evidence type="ECO:0000313" key="1">
    <source>
        <dbReference type="EMBL" id="SEW08893.1"/>
    </source>
</evidence>
<keyword evidence="2" id="KW-1185">Reference proteome</keyword>
<protein>
    <submittedName>
        <fullName evidence="1">Uncharacterized protein</fullName>
    </submittedName>
</protein>
<evidence type="ECO:0000313" key="2">
    <source>
        <dbReference type="Proteomes" id="UP000199373"/>
    </source>
</evidence>